<sequence>MSHQRSQSTSSILNEHSNNAFSPSSYTNNNTTKTAPLSISLPRQRSMSTSFGLPGCPPPSSSSAAPISPVATFSASSSINPNPFLNPIISPSSAQSSGGGGSAGSNATPSSTLASLSSSIPSSLNRRFSANFTNPLTTPAHMATSPTSIDDRGRRPSLFGSSPPISRHHTDIHEPTFTTNTTTHPHDFTDTSGGGGGGGGIGGLLRKFSVSGRSGIHQNDRNEPGPASSHDMPNTHQGPTVSMPHIKAVDALKPPPQKDQISRSSSPMRSMILNGQMLD</sequence>
<name>A0A197JS15_9FUNG</name>
<feature type="compositionally biased region" description="Low complexity" evidence="1">
    <location>
        <begin position="86"/>
        <end position="96"/>
    </location>
</feature>
<accession>A0A197JS15</accession>
<keyword evidence="3" id="KW-1185">Reference proteome</keyword>
<feature type="compositionally biased region" description="Low complexity" evidence="1">
    <location>
        <begin position="104"/>
        <end position="118"/>
    </location>
</feature>
<proteinExistence type="predicted"/>
<evidence type="ECO:0000313" key="2">
    <source>
        <dbReference type="EMBL" id="OAQ28072.1"/>
    </source>
</evidence>
<feature type="compositionally biased region" description="Low complexity" evidence="1">
    <location>
        <begin position="262"/>
        <end position="272"/>
    </location>
</feature>
<feature type="region of interest" description="Disordered" evidence="1">
    <location>
        <begin position="86"/>
        <end position="118"/>
    </location>
</feature>
<dbReference type="EMBL" id="KV442051">
    <property type="protein sequence ID" value="OAQ28072.1"/>
    <property type="molecule type" value="Genomic_DNA"/>
</dbReference>
<reference evidence="2 3" key="1">
    <citation type="submission" date="2016-05" db="EMBL/GenBank/DDBJ databases">
        <title>Genome sequencing reveals origins of a unique bacterial endosymbiosis in the earliest lineages of terrestrial Fungi.</title>
        <authorList>
            <consortium name="DOE Joint Genome Institute"/>
            <person name="Uehling J."/>
            <person name="Gryganskyi A."/>
            <person name="Hameed K."/>
            <person name="Tschaplinski T."/>
            <person name="Misztal P."/>
            <person name="Wu S."/>
            <person name="Desiro A."/>
            <person name="Vande Pol N."/>
            <person name="Du Z.-Y."/>
            <person name="Zienkiewicz A."/>
            <person name="Zienkiewicz K."/>
            <person name="Morin E."/>
            <person name="Tisserant E."/>
            <person name="Splivallo R."/>
            <person name="Hainaut M."/>
            <person name="Henrissat B."/>
            <person name="Ohm R."/>
            <person name="Kuo A."/>
            <person name="Yan J."/>
            <person name="Lipzen A."/>
            <person name="Nolan M."/>
            <person name="Labutti K."/>
            <person name="Barry K."/>
            <person name="Goldstein A."/>
            <person name="Labbe J."/>
            <person name="Schadt C."/>
            <person name="Tuskan G."/>
            <person name="Grigoriev I."/>
            <person name="Martin F."/>
            <person name="Vilgalys R."/>
            <person name="Bonito G."/>
        </authorList>
    </citation>
    <scope>NUCLEOTIDE SEQUENCE [LARGE SCALE GENOMIC DNA]</scope>
    <source>
        <strain evidence="2 3">AG-77</strain>
    </source>
</reference>
<feature type="region of interest" description="Disordered" evidence="1">
    <location>
        <begin position="1"/>
        <end position="65"/>
    </location>
</feature>
<gene>
    <name evidence="2" type="ORF">K457DRAFT_33251</name>
</gene>
<evidence type="ECO:0000313" key="3">
    <source>
        <dbReference type="Proteomes" id="UP000078512"/>
    </source>
</evidence>
<dbReference type="Proteomes" id="UP000078512">
    <property type="component" value="Unassembled WGS sequence"/>
</dbReference>
<feature type="compositionally biased region" description="Polar residues" evidence="1">
    <location>
        <begin position="1"/>
        <end position="51"/>
    </location>
</feature>
<feature type="compositionally biased region" description="Gly residues" evidence="1">
    <location>
        <begin position="192"/>
        <end position="203"/>
    </location>
</feature>
<evidence type="ECO:0000256" key="1">
    <source>
        <dbReference type="SAM" id="MobiDB-lite"/>
    </source>
</evidence>
<dbReference type="AlphaFoldDB" id="A0A197JS15"/>
<dbReference type="OrthoDB" id="2414619at2759"/>
<feature type="compositionally biased region" description="Polar residues" evidence="1">
    <location>
        <begin position="231"/>
        <end position="240"/>
    </location>
</feature>
<protein>
    <submittedName>
        <fullName evidence="2">Uncharacterized protein</fullName>
    </submittedName>
</protein>
<feature type="region of interest" description="Disordered" evidence="1">
    <location>
        <begin position="130"/>
        <end position="279"/>
    </location>
</feature>
<organism evidence="2 3">
    <name type="scientific">Linnemannia elongata AG-77</name>
    <dbReference type="NCBI Taxonomy" id="1314771"/>
    <lineage>
        <taxon>Eukaryota</taxon>
        <taxon>Fungi</taxon>
        <taxon>Fungi incertae sedis</taxon>
        <taxon>Mucoromycota</taxon>
        <taxon>Mortierellomycotina</taxon>
        <taxon>Mortierellomycetes</taxon>
        <taxon>Mortierellales</taxon>
        <taxon>Mortierellaceae</taxon>
        <taxon>Linnemannia</taxon>
    </lineage>
</organism>